<feature type="transmembrane region" description="Helical" evidence="5">
    <location>
        <begin position="439"/>
        <end position="457"/>
    </location>
</feature>
<dbReference type="GO" id="GO:0016020">
    <property type="term" value="C:membrane"/>
    <property type="evidence" value="ECO:0007669"/>
    <property type="project" value="UniProtKB-SubCell"/>
</dbReference>
<feature type="transmembrane region" description="Helical" evidence="5">
    <location>
        <begin position="106"/>
        <end position="126"/>
    </location>
</feature>
<evidence type="ECO:0000256" key="5">
    <source>
        <dbReference type="SAM" id="Phobius"/>
    </source>
</evidence>
<evidence type="ECO:0000256" key="1">
    <source>
        <dbReference type="ARBA" id="ARBA00004141"/>
    </source>
</evidence>
<feature type="transmembrane region" description="Helical" evidence="5">
    <location>
        <begin position="44"/>
        <end position="63"/>
    </location>
</feature>
<reference evidence="7 8" key="1">
    <citation type="journal article" date="2017" name="Infect. Genet. Evol.">
        <title>Comparative genome analysis of fish pathogen Flavobacterium columnare reveals extensive sequence diversity within the species.</title>
        <authorList>
            <person name="Kayansamruaj P."/>
            <person name="Dong H.T."/>
            <person name="Hirono I."/>
            <person name="Kondo H."/>
            <person name="Senapin S."/>
            <person name="Rodkhum C."/>
        </authorList>
    </citation>
    <scope>NUCLEOTIDE SEQUENCE [LARGE SCALE GENOMIC DNA]</scope>
    <source>
        <strain evidence="7 8">1215</strain>
    </source>
</reference>
<evidence type="ECO:0000256" key="4">
    <source>
        <dbReference type="ARBA" id="ARBA00023136"/>
    </source>
</evidence>
<dbReference type="InterPro" id="IPR051533">
    <property type="entry name" value="WaaL-like"/>
</dbReference>
<comment type="caution">
    <text evidence="7">The sequence shown here is derived from an EMBL/GenBank/DDBJ whole genome shotgun (WGS) entry which is preliminary data.</text>
</comment>
<feature type="transmembrane region" description="Helical" evidence="5">
    <location>
        <begin position="351"/>
        <end position="370"/>
    </location>
</feature>
<keyword evidence="2 5" id="KW-0812">Transmembrane</keyword>
<feature type="transmembrane region" description="Helical" evidence="5">
    <location>
        <begin position="12"/>
        <end position="32"/>
    </location>
</feature>
<dbReference type="RefSeq" id="WP_088393272.1">
    <property type="nucleotide sequence ID" value="NZ_MTCZ01000091.1"/>
</dbReference>
<sequence>MSSEDLSLKNSNYNFSFESIFVVLTLSIYLLLDFAPVLNSIDVAGFQWLTMSILNVGIGYFVFHFIKSENLKELRTFKVNNIIILYSIFLFFSGISIFYAPNFSEAILTFNRLILIAFLVFTLKLFSQIKIFFLLNLSIAISIIAFFQSFIAFTSFISKVNEAPLNEIYNILTQNSGNINIFSATLVFKIPFILYGIHYFTGIKKVFFSLTFILVSIILFLTLSRTSIISLLIVSVCFIIASLVKKNNLINTFIVLIGLFIAFGFQTKYLKYLPKKGVIEVYMSDAESDATSGRIYLWKNTIEIIKNSPILGTGLGSYKIESIPYESKQRTTWSISKYSHNDFLQTASETGIINGLIYLSLFLIIAWKSFKILIKKSTESDTFWLALIVFTSVFAYGFDSSLNFPKERIITQIHFVIITFLFFILTRDLKEFFVVKTKNILVIFIVFSVLTIYPNYLQHKSLQGQNEIVLDENKLTLSSSKVDEILPSFPTLTTLGYQIDAVKARYLEKEGHFDQAIQLLNSSRNQNKNMMINESILATIYTKKNITDSINTNWEKCYKMFPLYEPFFANHLNILSKRKDTIKLKEVVNYIKTLNYYPKLIYIATKYLKEANISNNEIKKMYKDVIKKHPKDSLINIISKVIEQKEKIDTNEANKEAMFLNKLKSIRSDNWEAQLNTYIELEKINPKEIIYTENIAVCYYQLKKYNFAIPYLKKVIDSKIFKNGKSEYIIAACYHYMKQSELACNYAQMALNNNYIPKDCKEIMIKNCTK</sequence>
<evidence type="ECO:0000259" key="6">
    <source>
        <dbReference type="Pfam" id="PF04932"/>
    </source>
</evidence>
<comment type="subcellular location">
    <subcellularLocation>
        <location evidence="1">Membrane</location>
        <topology evidence="1">Multi-pass membrane protein</topology>
    </subcellularLocation>
</comment>
<evidence type="ECO:0000313" key="8">
    <source>
        <dbReference type="Proteomes" id="UP000197768"/>
    </source>
</evidence>
<dbReference type="AlphaFoldDB" id="A0A246GHK3"/>
<dbReference type="Gene3D" id="1.25.40.10">
    <property type="entry name" value="Tetratricopeptide repeat domain"/>
    <property type="match status" value="1"/>
</dbReference>
<feature type="transmembrane region" description="Helical" evidence="5">
    <location>
        <begin position="410"/>
        <end position="427"/>
    </location>
</feature>
<dbReference type="InterPro" id="IPR007016">
    <property type="entry name" value="O-antigen_ligase-rel_domated"/>
</dbReference>
<organism evidence="7 8">
    <name type="scientific">Flavobacterium davisii</name>
    <dbReference type="NCBI Taxonomy" id="2906077"/>
    <lineage>
        <taxon>Bacteria</taxon>
        <taxon>Pseudomonadati</taxon>
        <taxon>Bacteroidota</taxon>
        <taxon>Flavobacteriia</taxon>
        <taxon>Flavobacteriales</taxon>
        <taxon>Flavobacteriaceae</taxon>
        <taxon>Flavobacterium</taxon>
    </lineage>
</organism>
<feature type="transmembrane region" description="Helical" evidence="5">
    <location>
        <begin position="177"/>
        <end position="197"/>
    </location>
</feature>
<keyword evidence="3 5" id="KW-1133">Transmembrane helix</keyword>
<dbReference type="EMBL" id="MTCZ01000091">
    <property type="protein sequence ID" value="OWP83658.1"/>
    <property type="molecule type" value="Genomic_DNA"/>
</dbReference>
<dbReference type="PANTHER" id="PTHR37422:SF13">
    <property type="entry name" value="LIPOPOLYSACCHARIDE BIOSYNTHESIS PROTEIN PA4999-RELATED"/>
    <property type="match status" value="1"/>
</dbReference>
<evidence type="ECO:0000313" key="7">
    <source>
        <dbReference type="EMBL" id="OWP83658.1"/>
    </source>
</evidence>
<dbReference type="InterPro" id="IPR011990">
    <property type="entry name" value="TPR-like_helical_dom_sf"/>
</dbReference>
<protein>
    <recommendedName>
        <fullName evidence="6">O-antigen ligase-related domain-containing protein</fullName>
    </recommendedName>
</protein>
<dbReference type="Proteomes" id="UP000197768">
    <property type="component" value="Unassembled WGS sequence"/>
</dbReference>
<feature type="domain" description="O-antigen ligase-related" evidence="6">
    <location>
        <begin position="211"/>
        <end position="358"/>
    </location>
</feature>
<feature type="transmembrane region" description="Helical" evidence="5">
    <location>
        <begin position="249"/>
        <end position="266"/>
    </location>
</feature>
<accession>A0A246GHK3</accession>
<proteinExistence type="predicted"/>
<dbReference type="Pfam" id="PF04932">
    <property type="entry name" value="Wzy_C"/>
    <property type="match status" value="1"/>
</dbReference>
<evidence type="ECO:0000256" key="2">
    <source>
        <dbReference type="ARBA" id="ARBA00022692"/>
    </source>
</evidence>
<feature type="transmembrane region" description="Helical" evidence="5">
    <location>
        <begin position="133"/>
        <end position="157"/>
    </location>
</feature>
<feature type="transmembrane region" description="Helical" evidence="5">
    <location>
        <begin position="228"/>
        <end position="244"/>
    </location>
</feature>
<evidence type="ECO:0000256" key="3">
    <source>
        <dbReference type="ARBA" id="ARBA00022989"/>
    </source>
</evidence>
<gene>
    <name evidence="7" type="ORF">BWK59_09365</name>
</gene>
<dbReference type="SUPFAM" id="SSF81901">
    <property type="entry name" value="HCP-like"/>
    <property type="match status" value="1"/>
</dbReference>
<dbReference type="PANTHER" id="PTHR37422">
    <property type="entry name" value="TEICHURONIC ACID BIOSYNTHESIS PROTEIN TUAE"/>
    <property type="match status" value="1"/>
</dbReference>
<keyword evidence="4 5" id="KW-0472">Membrane</keyword>
<name>A0A246GHK3_9FLAO</name>
<feature type="transmembrane region" description="Helical" evidence="5">
    <location>
        <begin position="206"/>
        <end position="222"/>
    </location>
</feature>
<feature type="transmembrane region" description="Helical" evidence="5">
    <location>
        <begin position="382"/>
        <end position="398"/>
    </location>
</feature>
<feature type="transmembrane region" description="Helical" evidence="5">
    <location>
        <begin position="83"/>
        <end position="100"/>
    </location>
</feature>